<dbReference type="Pfam" id="PF13499">
    <property type="entry name" value="EF-hand_7"/>
    <property type="match status" value="1"/>
</dbReference>
<dbReference type="OrthoDB" id="6279399at2759"/>
<evidence type="ECO:0000313" key="5">
    <source>
        <dbReference type="WBParaSite" id="HNAJ_0000773301-mRNA-1"/>
    </source>
</evidence>
<dbReference type="Gene3D" id="1.10.238.10">
    <property type="entry name" value="EF-hand"/>
    <property type="match status" value="1"/>
</dbReference>
<name>A0A0R3TKL9_RODNA</name>
<evidence type="ECO:0000256" key="1">
    <source>
        <dbReference type="SAM" id="Coils"/>
    </source>
</evidence>
<keyword evidence="4" id="KW-1185">Reference proteome</keyword>
<evidence type="ECO:0000313" key="4">
    <source>
        <dbReference type="Proteomes" id="UP000278807"/>
    </source>
</evidence>
<reference evidence="3 4" key="2">
    <citation type="submission" date="2018-11" db="EMBL/GenBank/DDBJ databases">
        <authorList>
            <consortium name="Pathogen Informatics"/>
        </authorList>
    </citation>
    <scope>NUCLEOTIDE SEQUENCE [LARGE SCALE GENOMIC DNA]</scope>
</reference>
<dbReference type="Proteomes" id="UP000278807">
    <property type="component" value="Unassembled WGS sequence"/>
</dbReference>
<reference evidence="5" key="1">
    <citation type="submission" date="2017-02" db="UniProtKB">
        <authorList>
            <consortium name="WormBaseParasite"/>
        </authorList>
    </citation>
    <scope>IDENTIFICATION</scope>
</reference>
<dbReference type="GO" id="GO:0005509">
    <property type="term" value="F:calcium ion binding"/>
    <property type="evidence" value="ECO:0007669"/>
    <property type="project" value="InterPro"/>
</dbReference>
<evidence type="ECO:0000313" key="3">
    <source>
        <dbReference type="EMBL" id="VDO03589.1"/>
    </source>
</evidence>
<organism evidence="5">
    <name type="scientific">Rodentolepis nana</name>
    <name type="common">Dwarf tapeworm</name>
    <name type="synonym">Hymenolepis nana</name>
    <dbReference type="NCBI Taxonomy" id="102285"/>
    <lineage>
        <taxon>Eukaryota</taxon>
        <taxon>Metazoa</taxon>
        <taxon>Spiralia</taxon>
        <taxon>Lophotrochozoa</taxon>
        <taxon>Platyhelminthes</taxon>
        <taxon>Cestoda</taxon>
        <taxon>Eucestoda</taxon>
        <taxon>Cyclophyllidea</taxon>
        <taxon>Hymenolepididae</taxon>
        <taxon>Rodentolepis</taxon>
    </lineage>
</organism>
<dbReference type="InterPro" id="IPR002048">
    <property type="entry name" value="EF_hand_dom"/>
</dbReference>
<dbReference type="AlphaFoldDB" id="A0A0R3TKL9"/>
<feature type="coiled-coil region" evidence="1">
    <location>
        <begin position="170"/>
        <end position="204"/>
    </location>
</feature>
<evidence type="ECO:0000259" key="2">
    <source>
        <dbReference type="PROSITE" id="PS50222"/>
    </source>
</evidence>
<dbReference type="SUPFAM" id="SSF47473">
    <property type="entry name" value="EF-hand"/>
    <property type="match status" value="1"/>
</dbReference>
<gene>
    <name evidence="3" type="ORF">HNAJ_LOCUS7729</name>
</gene>
<proteinExistence type="predicted"/>
<feature type="domain" description="EF-hand" evidence="2">
    <location>
        <begin position="39"/>
        <end position="74"/>
    </location>
</feature>
<accession>A0A0R3TKL9</accession>
<keyword evidence="1" id="KW-0175">Coiled coil</keyword>
<dbReference type="InterPro" id="IPR011992">
    <property type="entry name" value="EF-hand-dom_pair"/>
</dbReference>
<dbReference type="EMBL" id="UZAE01012115">
    <property type="protein sequence ID" value="VDO03589.1"/>
    <property type="molecule type" value="Genomic_DNA"/>
</dbReference>
<dbReference type="STRING" id="102285.A0A0R3TKL9"/>
<sequence>MTQTRRELQDFLRSYDSNGTGSFDRDRWLHLCASATINLPQESAADVFDKLDSDHDGLVRIDDLLQSLSEWQNSVNSDIDDEVIVETGRPVDLGRFAELKLAQANGFPVGLYESSPTETDREFGKSLMEAQKLSRTISESYPELAASFSHLLETFKEDIMLKEYENADLEQSYQREKQARKEDMRRLEEELDAQIQLAEEKLRKEVSYVSTSSKNNIILIVDYKKYI</sequence>
<protein>
    <submittedName>
        <fullName evidence="5">EF-hand domain-containing protein</fullName>
    </submittedName>
</protein>
<dbReference type="PROSITE" id="PS50222">
    <property type="entry name" value="EF_HAND_2"/>
    <property type="match status" value="1"/>
</dbReference>
<dbReference type="WBParaSite" id="HNAJ_0000773301-mRNA-1">
    <property type="protein sequence ID" value="HNAJ_0000773301-mRNA-1"/>
    <property type="gene ID" value="HNAJ_0000773301"/>
</dbReference>